<dbReference type="VEuPathDB" id="TriTrypDB:TcCLB.509429.160"/>
<feature type="compositionally biased region" description="Low complexity" evidence="1">
    <location>
        <begin position="54"/>
        <end position="65"/>
    </location>
</feature>
<evidence type="ECO:0000313" key="3">
    <source>
        <dbReference type="Proteomes" id="UP000246121"/>
    </source>
</evidence>
<feature type="region of interest" description="Disordered" evidence="1">
    <location>
        <begin position="296"/>
        <end position="345"/>
    </location>
</feature>
<feature type="compositionally biased region" description="Basic and acidic residues" evidence="1">
    <location>
        <begin position="316"/>
        <end position="338"/>
    </location>
</feature>
<feature type="region of interest" description="Disordered" evidence="1">
    <location>
        <begin position="49"/>
        <end position="74"/>
    </location>
</feature>
<protein>
    <submittedName>
        <fullName evidence="2">Uncharacterized protein</fullName>
    </submittedName>
</protein>
<evidence type="ECO:0000256" key="1">
    <source>
        <dbReference type="SAM" id="MobiDB-lite"/>
    </source>
</evidence>
<dbReference type="VEuPathDB" id="TriTrypDB:BCY84_22392"/>
<dbReference type="VEuPathDB" id="TriTrypDB:Tc_MARK_5743"/>
<feature type="region of interest" description="Disordered" evidence="1">
    <location>
        <begin position="525"/>
        <end position="557"/>
    </location>
</feature>
<dbReference type="VEuPathDB" id="TriTrypDB:ECC02_002384"/>
<comment type="caution">
    <text evidence="2">The sequence shown here is derived from an EMBL/GenBank/DDBJ whole genome shotgun (WGS) entry which is preliminary data.</text>
</comment>
<dbReference type="VEuPathDB" id="TriTrypDB:C4B63_89g49"/>
<dbReference type="Proteomes" id="UP000246121">
    <property type="component" value="Unassembled WGS sequence"/>
</dbReference>
<dbReference type="VEuPathDB" id="TriTrypDB:TcG_06103"/>
<gene>
    <name evidence="2" type="ORF">C4B63_89g49</name>
</gene>
<dbReference type="VEuPathDB" id="TriTrypDB:TCDM_05871"/>
<dbReference type="VEuPathDB" id="TriTrypDB:TCSYLVIO_006995"/>
<dbReference type="VEuPathDB" id="TriTrypDB:TcBrA4_0068610"/>
<organism evidence="2 3">
    <name type="scientific">Trypanosoma cruzi</name>
    <dbReference type="NCBI Taxonomy" id="5693"/>
    <lineage>
        <taxon>Eukaryota</taxon>
        <taxon>Discoba</taxon>
        <taxon>Euglenozoa</taxon>
        <taxon>Kinetoplastea</taxon>
        <taxon>Metakinetoplastina</taxon>
        <taxon>Trypanosomatida</taxon>
        <taxon>Trypanosomatidae</taxon>
        <taxon>Trypanosoma</taxon>
        <taxon>Schizotrypanum</taxon>
    </lineage>
</organism>
<dbReference type="VEuPathDB" id="TriTrypDB:TcCL_ESM02546"/>
<dbReference type="VEuPathDB" id="TriTrypDB:C3747_202g25"/>
<accession>A0A2V2UU37</accession>
<dbReference type="EMBL" id="PRFA01000089">
    <property type="protein sequence ID" value="PWU87564.1"/>
    <property type="molecule type" value="Genomic_DNA"/>
</dbReference>
<dbReference type="AlphaFoldDB" id="A0A2V2UU37"/>
<evidence type="ECO:0000313" key="2">
    <source>
        <dbReference type="EMBL" id="PWU87564.1"/>
    </source>
</evidence>
<dbReference type="VEuPathDB" id="TriTrypDB:TcCLB.507603.90"/>
<reference evidence="2 3" key="1">
    <citation type="journal article" date="2018" name="Microb. Genom.">
        <title>Expanding an expanded genome: long-read sequencing of Trypanosoma cruzi.</title>
        <authorList>
            <person name="Berna L."/>
            <person name="Rodriguez M."/>
            <person name="Chiribao M.L."/>
            <person name="Parodi-Talice A."/>
            <person name="Pita S."/>
            <person name="Rijo G."/>
            <person name="Alvarez-Valin F."/>
            <person name="Robello C."/>
        </authorList>
    </citation>
    <scope>NUCLEOTIDE SEQUENCE [LARGE SCALE GENOMIC DNA]</scope>
    <source>
        <strain evidence="2 3">Dm28c</strain>
    </source>
</reference>
<sequence>MFNSPLSVDQRSCPSFIKAKKDYNAEFLQDPFNRLPLSLRDVALKTPSLRRDASGSLSPSPSSPSARRKRRSNREVYEAMLRRDMIAAEKKEEARNMAVQQELSLCRRTPRISEMSHNLPRDTVIYERLDRLHKEKQKREEFKRRERERERQQVMEGWFVPSITDRGRQSKGRALQETEEYLNCHRQQEQERTQRAEERRHHRLAEEMAEVYSSPRINLRSADIVQRARERNGFDKKFFIEAMLERAAIARLALWERQEEQEKAESLPFAPRITAHAATLKRDGDVVDRLISSAKKPSARPCGDIMHTKSVSRVRSRSEGHLSRRKKDTEPHEQEHSGLNRSSNHWMGDLCMVSMDERRRRYEIQHEEKVRAIWEAERRMHKPTINPCSGMIVSGLPVKSPEHLTTVRERRENAVVQESESSRLASSHGSSWMDAREAIRYSDANCYHRGPEEYVSPIQTPSWGSGNTSSTRGKDTIYERMRRWKQLRDEKVQRMRDELQKEKMQRSMEANNTTLHAEKCMEDDLTSPEVCPGKTFPEEYKTPRAPTGGAGSVRTPVVLSLLERPDDEMY</sequence>
<name>A0A2V2UU37_TRYCR</name>
<proteinExistence type="predicted"/>